<sequence length="165" mass="18659">MVVLEEALSNCLSLKTKQERQTDQEEEKEDDEIIVETTGPGAECREQLRHQRSHVDLHQRLYHALSLAIQKRIKVPVSWGGIDKLSELSGDVLLGLRQKFVYKILQIAANLSQWKLAEAANYMAPSYHHLRNSGKLEELDEELVDMVRAASVRLSQEGGGHHPSP</sequence>
<evidence type="ECO:0000313" key="2">
    <source>
        <dbReference type="Proteomes" id="UP001060215"/>
    </source>
</evidence>
<protein>
    <submittedName>
        <fullName evidence="1">BTB/POZ domain-containing protein</fullName>
    </submittedName>
</protein>
<proteinExistence type="predicted"/>
<organism evidence="1 2">
    <name type="scientific">Camellia lanceoleosa</name>
    <dbReference type="NCBI Taxonomy" id="1840588"/>
    <lineage>
        <taxon>Eukaryota</taxon>
        <taxon>Viridiplantae</taxon>
        <taxon>Streptophyta</taxon>
        <taxon>Embryophyta</taxon>
        <taxon>Tracheophyta</taxon>
        <taxon>Spermatophyta</taxon>
        <taxon>Magnoliopsida</taxon>
        <taxon>eudicotyledons</taxon>
        <taxon>Gunneridae</taxon>
        <taxon>Pentapetalae</taxon>
        <taxon>asterids</taxon>
        <taxon>Ericales</taxon>
        <taxon>Theaceae</taxon>
        <taxon>Camellia</taxon>
    </lineage>
</organism>
<name>A0ACC0H2Q3_9ERIC</name>
<accession>A0ACC0H2Q3</accession>
<reference evidence="1 2" key="1">
    <citation type="journal article" date="2022" name="Plant J.">
        <title>Chromosome-level genome of Camellia lanceoleosa provides a valuable resource for understanding genome evolution and self-incompatibility.</title>
        <authorList>
            <person name="Gong W."/>
            <person name="Xiao S."/>
            <person name="Wang L."/>
            <person name="Liao Z."/>
            <person name="Chang Y."/>
            <person name="Mo W."/>
            <person name="Hu G."/>
            <person name="Li W."/>
            <person name="Zhao G."/>
            <person name="Zhu H."/>
            <person name="Hu X."/>
            <person name="Ji K."/>
            <person name="Xiang X."/>
            <person name="Song Q."/>
            <person name="Yuan D."/>
            <person name="Jin S."/>
            <person name="Zhang L."/>
        </authorList>
    </citation>
    <scope>NUCLEOTIDE SEQUENCE [LARGE SCALE GENOMIC DNA]</scope>
    <source>
        <strain evidence="1">SQ_2022a</strain>
    </source>
</reference>
<keyword evidence="2" id="KW-1185">Reference proteome</keyword>
<gene>
    <name evidence="1" type="ORF">LOK49_LG07G03619</name>
</gene>
<dbReference type="EMBL" id="CM045764">
    <property type="protein sequence ID" value="KAI8007189.1"/>
    <property type="molecule type" value="Genomic_DNA"/>
</dbReference>
<comment type="caution">
    <text evidence="1">The sequence shown here is derived from an EMBL/GenBank/DDBJ whole genome shotgun (WGS) entry which is preliminary data.</text>
</comment>
<evidence type="ECO:0000313" key="1">
    <source>
        <dbReference type="EMBL" id="KAI8007189.1"/>
    </source>
</evidence>
<dbReference type="Proteomes" id="UP001060215">
    <property type="component" value="Chromosome 7"/>
</dbReference>